<protein>
    <submittedName>
        <fullName evidence="1">Uncharacterized protein</fullName>
    </submittedName>
</protein>
<dbReference type="HOGENOM" id="CLU_3359560_0_0_1"/>
<name>G2Y8B5_BOTF4</name>
<evidence type="ECO:0000313" key="2">
    <source>
        <dbReference type="Proteomes" id="UP000008177"/>
    </source>
</evidence>
<sequence>MNSIVSFVPRVIGRPWMSTGTCLATTMYFSMGWHYR</sequence>
<dbReference type="EMBL" id="FQ790297">
    <property type="protein sequence ID" value="CCD48843.1"/>
    <property type="molecule type" value="Genomic_DNA"/>
</dbReference>
<evidence type="ECO:0000313" key="1">
    <source>
        <dbReference type="EMBL" id="CCD48843.1"/>
    </source>
</evidence>
<dbReference type="AlphaFoldDB" id="G2Y8B5"/>
<proteinExistence type="predicted"/>
<gene>
    <name evidence="1" type="ORF">BofuT4_uP032530.1</name>
</gene>
<organism evidence="1 2">
    <name type="scientific">Botryotinia fuckeliana (strain T4)</name>
    <name type="common">Noble rot fungus</name>
    <name type="synonym">Botrytis cinerea</name>
    <dbReference type="NCBI Taxonomy" id="999810"/>
    <lineage>
        <taxon>Eukaryota</taxon>
        <taxon>Fungi</taxon>
        <taxon>Dikarya</taxon>
        <taxon>Ascomycota</taxon>
        <taxon>Pezizomycotina</taxon>
        <taxon>Leotiomycetes</taxon>
        <taxon>Helotiales</taxon>
        <taxon>Sclerotiniaceae</taxon>
        <taxon>Botrytis</taxon>
    </lineage>
</organism>
<accession>G2Y8B5</accession>
<dbReference type="Proteomes" id="UP000008177">
    <property type="component" value="Unplaced contigs"/>
</dbReference>
<reference evidence="2" key="1">
    <citation type="journal article" date="2011" name="PLoS Genet.">
        <title>Genomic analysis of the necrotrophic fungal pathogens Sclerotinia sclerotiorum and Botrytis cinerea.</title>
        <authorList>
            <person name="Amselem J."/>
            <person name="Cuomo C.A."/>
            <person name="van Kan J.A."/>
            <person name="Viaud M."/>
            <person name="Benito E.P."/>
            <person name="Couloux A."/>
            <person name="Coutinho P.M."/>
            <person name="de Vries R.P."/>
            <person name="Dyer P.S."/>
            <person name="Fillinger S."/>
            <person name="Fournier E."/>
            <person name="Gout L."/>
            <person name="Hahn M."/>
            <person name="Kohn L."/>
            <person name="Lapalu N."/>
            <person name="Plummer K.M."/>
            <person name="Pradier J.M."/>
            <person name="Quevillon E."/>
            <person name="Sharon A."/>
            <person name="Simon A."/>
            <person name="ten Have A."/>
            <person name="Tudzynski B."/>
            <person name="Tudzynski P."/>
            <person name="Wincker P."/>
            <person name="Andrew M."/>
            <person name="Anthouard V."/>
            <person name="Beever R.E."/>
            <person name="Beffa R."/>
            <person name="Benoit I."/>
            <person name="Bouzid O."/>
            <person name="Brault B."/>
            <person name="Chen Z."/>
            <person name="Choquer M."/>
            <person name="Collemare J."/>
            <person name="Cotton P."/>
            <person name="Danchin E.G."/>
            <person name="Da Silva C."/>
            <person name="Gautier A."/>
            <person name="Giraud C."/>
            <person name="Giraud T."/>
            <person name="Gonzalez C."/>
            <person name="Grossetete S."/>
            <person name="Guldener U."/>
            <person name="Henrissat B."/>
            <person name="Howlett B.J."/>
            <person name="Kodira C."/>
            <person name="Kretschmer M."/>
            <person name="Lappartient A."/>
            <person name="Leroch M."/>
            <person name="Levis C."/>
            <person name="Mauceli E."/>
            <person name="Neuveglise C."/>
            <person name="Oeser B."/>
            <person name="Pearson M."/>
            <person name="Poulain J."/>
            <person name="Poussereau N."/>
            <person name="Quesneville H."/>
            <person name="Rascle C."/>
            <person name="Schumacher J."/>
            <person name="Segurens B."/>
            <person name="Sexton A."/>
            <person name="Silva E."/>
            <person name="Sirven C."/>
            <person name="Soanes D.M."/>
            <person name="Talbot N.J."/>
            <person name="Templeton M."/>
            <person name="Yandava C."/>
            <person name="Yarden O."/>
            <person name="Zeng Q."/>
            <person name="Rollins J.A."/>
            <person name="Lebrun M.H."/>
            <person name="Dickman M."/>
        </authorList>
    </citation>
    <scope>NUCLEOTIDE SEQUENCE [LARGE SCALE GENOMIC DNA]</scope>
    <source>
        <strain evidence="2">T4</strain>
    </source>
</reference>
<dbReference type="InParanoid" id="G2Y8B5"/>